<dbReference type="EMBL" id="LSRX01000978">
    <property type="protein sequence ID" value="OLP85407.1"/>
    <property type="molecule type" value="Genomic_DNA"/>
</dbReference>
<dbReference type="SUPFAM" id="SSF56672">
    <property type="entry name" value="DNA/RNA polymerases"/>
    <property type="match status" value="1"/>
</dbReference>
<dbReference type="OMA" id="THDWHET"/>
<keyword evidence="3" id="KW-1185">Reference proteome</keyword>
<reference evidence="2 3" key="1">
    <citation type="submission" date="2016-02" db="EMBL/GenBank/DDBJ databases">
        <title>Genome analysis of coral dinoflagellate symbionts highlights evolutionary adaptations to a symbiotic lifestyle.</title>
        <authorList>
            <person name="Aranda M."/>
            <person name="Li Y."/>
            <person name="Liew Y.J."/>
            <person name="Baumgarten S."/>
            <person name="Simakov O."/>
            <person name="Wilson M."/>
            <person name="Piel J."/>
            <person name="Ashoor H."/>
            <person name="Bougouffa S."/>
            <person name="Bajic V.B."/>
            <person name="Ryu T."/>
            <person name="Ravasi T."/>
            <person name="Bayer T."/>
            <person name="Micklem G."/>
            <person name="Kim H."/>
            <person name="Bhak J."/>
            <person name="Lajeunesse T.C."/>
            <person name="Voolstra C.R."/>
        </authorList>
    </citation>
    <scope>NUCLEOTIDE SEQUENCE [LARGE SCALE GENOMIC DNA]</scope>
    <source>
        <strain evidence="2 3">CCMP2467</strain>
    </source>
</reference>
<dbReference type="InterPro" id="IPR000477">
    <property type="entry name" value="RT_dom"/>
</dbReference>
<evidence type="ECO:0000313" key="2">
    <source>
        <dbReference type="EMBL" id="OLP85407.1"/>
    </source>
</evidence>
<dbReference type="Proteomes" id="UP000186817">
    <property type="component" value="Unassembled WGS sequence"/>
</dbReference>
<dbReference type="AlphaFoldDB" id="A0A1Q9CR95"/>
<comment type="caution">
    <text evidence="2">The sequence shown here is derived from an EMBL/GenBank/DDBJ whole genome shotgun (WGS) entry which is preliminary data.</text>
</comment>
<dbReference type="InterPro" id="IPR043502">
    <property type="entry name" value="DNA/RNA_pol_sf"/>
</dbReference>
<dbReference type="Pfam" id="PF00078">
    <property type="entry name" value="RVT_1"/>
    <property type="match status" value="1"/>
</dbReference>
<accession>A0A1Q9CR95</accession>
<gene>
    <name evidence="2" type="ORF">AK812_SmicGene33585</name>
</gene>
<organism evidence="2 3">
    <name type="scientific">Symbiodinium microadriaticum</name>
    <name type="common">Dinoflagellate</name>
    <name type="synonym">Zooxanthella microadriatica</name>
    <dbReference type="NCBI Taxonomy" id="2951"/>
    <lineage>
        <taxon>Eukaryota</taxon>
        <taxon>Sar</taxon>
        <taxon>Alveolata</taxon>
        <taxon>Dinophyceae</taxon>
        <taxon>Suessiales</taxon>
        <taxon>Symbiodiniaceae</taxon>
        <taxon>Symbiodinium</taxon>
    </lineage>
</organism>
<name>A0A1Q9CR95_SYMMI</name>
<dbReference type="OrthoDB" id="417545at2759"/>
<proteinExistence type="predicted"/>
<evidence type="ECO:0000313" key="3">
    <source>
        <dbReference type="Proteomes" id="UP000186817"/>
    </source>
</evidence>
<evidence type="ECO:0000259" key="1">
    <source>
        <dbReference type="PROSITE" id="PS50878"/>
    </source>
</evidence>
<protein>
    <submittedName>
        <fullName evidence="2">LINE-1 retrotransposable element ORF2 protein</fullName>
    </submittedName>
</protein>
<dbReference type="PANTHER" id="PTHR19446">
    <property type="entry name" value="REVERSE TRANSCRIPTASES"/>
    <property type="match status" value="1"/>
</dbReference>
<dbReference type="PROSITE" id="PS50878">
    <property type="entry name" value="RT_POL"/>
    <property type="match status" value="1"/>
</dbReference>
<sequence>MRRHHHHPVPLRLNAIRRDVHALAADFPSLLAQPWGLEPAAQHTFALADQQADHDRAIRLQHWQATTGEDFTRLCQWVRATVPSHSPHRPDADEWTAPLHPQAQAEHAATTWGDLWAPANLPQPEGFAQIRALIGLTAEFPLPSITGAAIFARFKATAKKSTGLDGWGASAFLAAGQAACDRLADLWAACLQHEAMPQIWKHIRVCLLPKPDGGLRPISIASAAYRTCMTCLLRSCRAWFLSWADRELIGGIPGRHTGQAHDALFSALTVSRQRQVAFVGAKQDVRKCFDSVVWDLAFQTWEWLGAPAKLVALLRCFYSDQKRWLAVRGHFARECIVPTRGILQGCPASVGLLNGLMLLWTRHLHAAVPSVSRSIYLDDRVMFAVGRTAAADVYAALRAAAIADRAICLTVHPDKLACWATRAPARHILAADPELCGPLVTSFRLLGVTYRLASGSGVVDSARLDKVVTDRCRRIAIAARALSARRRLLMSLVLSLVSWLGPWTVVPHQTANGWARSIEAAVGRIVSARSRFLLWSTWARSRLHPKFALAFAAVSHELRRVGGPSPPPDSVTACPALEASLAVFAWSILPGGTWRTPFGHFAPGFVTRTVLLHVAEDSWLRLLWAADPKTIGPLQADEHFALAFHRAVAVVYGAFLVATDGSALQAPAAKDLTWYQHAGWGIATSSDLGFFGVVPGLDRSAAAAERHALLTLACAANILETPVCVLTGNSALVTSFVSERLPADLEAYWALVRRWLPSGSSLHWVPAHGRHVGWASQLPLVSTLEARALNARADLSACAATEPLKPTFAADQRACKAAADWAELSVMRQSRLTHDWHETVAEQAKALGRLRDL</sequence>
<feature type="domain" description="Reverse transcriptase" evidence="1">
    <location>
        <begin position="189"/>
        <end position="450"/>
    </location>
</feature>